<organism evidence="3 4">
    <name type="scientific">Methanoculleus frigidifontis</name>
    <dbReference type="NCBI Taxonomy" id="2584085"/>
    <lineage>
        <taxon>Archaea</taxon>
        <taxon>Methanobacteriati</taxon>
        <taxon>Methanobacteriota</taxon>
        <taxon>Stenosarchaea group</taxon>
        <taxon>Methanomicrobia</taxon>
        <taxon>Methanomicrobiales</taxon>
        <taxon>Methanomicrobiaceae</taxon>
        <taxon>Methanoculleus</taxon>
    </lineage>
</organism>
<protein>
    <submittedName>
        <fullName evidence="3">IS110 family transposase</fullName>
    </submittedName>
</protein>
<feature type="domain" description="Transposase IS110-like N-terminal" evidence="2">
    <location>
        <begin position="2"/>
        <end position="103"/>
    </location>
</feature>
<keyword evidence="4" id="KW-1185">Reference proteome</keyword>
<reference evidence="3" key="1">
    <citation type="submission" date="2019-05" db="EMBL/GenBank/DDBJ databases">
        <title>Methanoculleus sp. FWC-SCC1, a methanogenic archaeon isolated from deep marine cold seep.</title>
        <authorList>
            <person name="Chen Y.-W."/>
            <person name="Chen S.-C."/>
            <person name="Teng N.-H."/>
            <person name="Lai M.-C."/>
        </authorList>
    </citation>
    <scope>NUCLEOTIDE SEQUENCE</scope>
    <source>
        <strain evidence="3">FWC-SCC1</strain>
    </source>
</reference>
<dbReference type="EMBL" id="VCYH01000003">
    <property type="protein sequence ID" value="MDN7024363.1"/>
    <property type="molecule type" value="Genomic_DNA"/>
</dbReference>
<evidence type="ECO:0000256" key="1">
    <source>
        <dbReference type="SAM" id="MobiDB-lite"/>
    </source>
</evidence>
<evidence type="ECO:0000313" key="3">
    <source>
        <dbReference type="EMBL" id="MDN7024363.1"/>
    </source>
</evidence>
<sequence>MGLDSHKTFILAAVTDQDGTTVEQQFSRTQADLFALKDRVLYHGCEVVACESTSDYRVQVYDLFAGEIPVIVGNAREIKALSHKKTDKVDAAWIAKVVLLNQTPLPGRRPPRRGADAAPLKRRD</sequence>
<feature type="region of interest" description="Disordered" evidence="1">
    <location>
        <begin position="103"/>
        <end position="124"/>
    </location>
</feature>
<dbReference type="Proteomes" id="UP001168338">
    <property type="component" value="Unassembled WGS sequence"/>
</dbReference>
<dbReference type="PANTHER" id="PTHR33055">
    <property type="entry name" value="TRANSPOSASE FOR INSERTION SEQUENCE ELEMENT IS1111A"/>
    <property type="match status" value="1"/>
</dbReference>
<accession>A0ABT8M8W5</accession>
<dbReference type="PANTHER" id="PTHR33055:SF13">
    <property type="entry name" value="TRANSPOSASE"/>
    <property type="match status" value="1"/>
</dbReference>
<evidence type="ECO:0000259" key="2">
    <source>
        <dbReference type="Pfam" id="PF01548"/>
    </source>
</evidence>
<comment type="caution">
    <text evidence="3">The sequence shown here is derived from an EMBL/GenBank/DDBJ whole genome shotgun (WGS) entry which is preliminary data.</text>
</comment>
<name>A0ABT8M8W5_9EURY</name>
<dbReference type="InterPro" id="IPR002525">
    <property type="entry name" value="Transp_IS110-like_N"/>
</dbReference>
<feature type="compositionally biased region" description="Basic and acidic residues" evidence="1">
    <location>
        <begin position="113"/>
        <end position="124"/>
    </location>
</feature>
<dbReference type="Pfam" id="PF01548">
    <property type="entry name" value="DEDD_Tnp_IS110"/>
    <property type="match status" value="1"/>
</dbReference>
<proteinExistence type="predicted"/>
<dbReference type="InterPro" id="IPR047650">
    <property type="entry name" value="Transpos_IS110"/>
</dbReference>
<evidence type="ECO:0000313" key="4">
    <source>
        <dbReference type="Proteomes" id="UP001168338"/>
    </source>
</evidence>
<gene>
    <name evidence="3" type="ORF">FGU65_05565</name>
</gene>